<accession>A0A915J6H1</accession>
<dbReference type="InterPro" id="IPR006201">
    <property type="entry name" value="Neur_channel"/>
</dbReference>
<evidence type="ECO:0000313" key="6">
    <source>
        <dbReference type="WBParaSite" id="nRc.2.0.1.t22067-RA"/>
    </source>
</evidence>
<dbReference type="InterPro" id="IPR036734">
    <property type="entry name" value="Neur_chan_lig-bd_sf"/>
</dbReference>
<dbReference type="GO" id="GO:0005230">
    <property type="term" value="F:extracellular ligand-gated monoatomic ion channel activity"/>
    <property type="evidence" value="ECO:0007669"/>
    <property type="project" value="InterPro"/>
</dbReference>
<keyword evidence="5" id="KW-1185">Reference proteome</keyword>
<keyword evidence="2 3" id="KW-0472">Membrane</keyword>
<dbReference type="FunFam" id="2.70.170.10:FF:000060">
    <property type="entry name" value="Nicotinic acetylcholine receptor subunit alpha4"/>
    <property type="match status" value="1"/>
</dbReference>
<evidence type="ECO:0000313" key="5">
    <source>
        <dbReference type="Proteomes" id="UP000887565"/>
    </source>
</evidence>
<keyword evidence="3" id="KW-0812">Transmembrane</keyword>
<evidence type="ECO:0000259" key="4">
    <source>
        <dbReference type="Pfam" id="PF02931"/>
    </source>
</evidence>
<evidence type="ECO:0000256" key="3">
    <source>
        <dbReference type="SAM" id="Phobius"/>
    </source>
</evidence>
<keyword evidence="3" id="KW-1133">Transmembrane helix</keyword>
<feature type="transmembrane region" description="Helical" evidence="3">
    <location>
        <begin position="122"/>
        <end position="141"/>
    </location>
</feature>
<dbReference type="GO" id="GO:0004888">
    <property type="term" value="F:transmembrane signaling receptor activity"/>
    <property type="evidence" value="ECO:0007669"/>
    <property type="project" value="InterPro"/>
</dbReference>
<dbReference type="InterPro" id="IPR018000">
    <property type="entry name" value="Neurotransmitter_ion_chnl_CS"/>
</dbReference>
<feature type="domain" description="Neurotransmitter-gated ion-channel ligand-binding" evidence="4">
    <location>
        <begin position="4"/>
        <end position="121"/>
    </location>
</feature>
<sequence length="143" mass="17146">MYINVDSNFDSTYHSNVVVYSNGKIVWIPPGNLRSSCNIDIKWFPFDDQKCYLKFGSWTYNGFKLDLREMSKNIDISEYIENGEWALIDVPVERNVRRYHYDSAPEEFIDLKFYLHLRRRTLYYAFNMIVPSLLILLMTILEY</sequence>
<dbReference type="OMA" id="TETVWIV"/>
<comment type="subcellular location">
    <subcellularLocation>
        <location evidence="1">Membrane</location>
        <topology evidence="1">Multi-pass membrane protein</topology>
    </subcellularLocation>
</comment>
<dbReference type="PROSITE" id="PS00236">
    <property type="entry name" value="NEUROTR_ION_CHANNEL"/>
    <property type="match status" value="1"/>
</dbReference>
<dbReference type="AlphaFoldDB" id="A0A915J6H1"/>
<dbReference type="InterPro" id="IPR006202">
    <property type="entry name" value="Neur_chan_lig-bd"/>
</dbReference>
<dbReference type="GO" id="GO:0016020">
    <property type="term" value="C:membrane"/>
    <property type="evidence" value="ECO:0007669"/>
    <property type="project" value="UniProtKB-SubCell"/>
</dbReference>
<dbReference type="PANTHER" id="PTHR18945">
    <property type="entry name" value="NEUROTRANSMITTER GATED ION CHANNEL"/>
    <property type="match status" value="1"/>
</dbReference>
<dbReference type="Proteomes" id="UP000887565">
    <property type="component" value="Unplaced"/>
</dbReference>
<name>A0A915J6H1_ROMCU</name>
<dbReference type="Gene3D" id="2.70.170.10">
    <property type="entry name" value="Neurotransmitter-gated ion-channel ligand-binding domain"/>
    <property type="match status" value="1"/>
</dbReference>
<dbReference type="SUPFAM" id="SSF63712">
    <property type="entry name" value="Nicotinic receptor ligand binding domain-like"/>
    <property type="match status" value="1"/>
</dbReference>
<dbReference type="Pfam" id="PF02931">
    <property type="entry name" value="Neur_chan_LBD"/>
    <property type="match status" value="1"/>
</dbReference>
<reference evidence="6" key="1">
    <citation type="submission" date="2022-11" db="UniProtKB">
        <authorList>
            <consortium name="WormBaseParasite"/>
        </authorList>
    </citation>
    <scope>IDENTIFICATION</scope>
</reference>
<dbReference type="CDD" id="cd18997">
    <property type="entry name" value="LGIC_ECD_nAChR"/>
    <property type="match status" value="1"/>
</dbReference>
<evidence type="ECO:0000256" key="1">
    <source>
        <dbReference type="ARBA" id="ARBA00004141"/>
    </source>
</evidence>
<protein>
    <submittedName>
        <fullName evidence="6">Neurotransmitter-gated ion-channel ligand-binding domain-containing protein</fullName>
    </submittedName>
</protein>
<dbReference type="WBParaSite" id="nRc.2.0.1.t22067-RA">
    <property type="protein sequence ID" value="nRc.2.0.1.t22067-RA"/>
    <property type="gene ID" value="nRc.2.0.1.g22067"/>
</dbReference>
<proteinExistence type="predicted"/>
<organism evidence="5 6">
    <name type="scientific">Romanomermis culicivorax</name>
    <name type="common">Nematode worm</name>
    <dbReference type="NCBI Taxonomy" id="13658"/>
    <lineage>
        <taxon>Eukaryota</taxon>
        <taxon>Metazoa</taxon>
        <taxon>Ecdysozoa</taxon>
        <taxon>Nematoda</taxon>
        <taxon>Enoplea</taxon>
        <taxon>Dorylaimia</taxon>
        <taxon>Mermithida</taxon>
        <taxon>Mermithoidea</taxon>
        <taxon>Mermithidae</taxon>
        <taxon>Romanomermis</taxon>
    </lineage>
</organism>
<evidence type="ECO:0000256" key="2">
    <source>
        <dbReference type="ARBA" id="ARBA00023136"/>
    </source>
</evidence>